<evidence type="ECO:0000313" key="1">
    <source>
        <dbReference type="EMBL" id="GLR49905.1"/>
    </source>
</evidence>
<name>A0ABQ5ZD36_9HYPH</name>
<evidence type="ECO:0000313" key="2">
    <source>
        <dbReference type="Proteomes" id="UP001156702"/>
    </source>
</evidence>
<keyword evidence="2" id="KW-1185">Reference proteome</keyword>
<dbReference type="RefSeq" id="WP_244770036.1">
    <property type="nucleotide sequence ID" value="NZ_BSOP01000007.1"/>
</dbReference>
<gene>
    <name evidence="1" type="ORF">GCM10007923_11100</name>
</gene>
<proteinExistence type="predicted"/>
<organism evidence="1 2">
    <name type="scientific">Shinella yambaruensis</name>
    <dbReference type="NCBI Taxonomy" id="415996"/>
    <lineage>
        <taxon>Bacteria</taxon>
        <taxon>Pseudomonadati</taxon>
        <taxon>Pseudomonadota</taxon>
        <taxon>Alphaproteobacteria</taxon>
        <taxon>Hyphomicrobiales</taxon>
        <taxon>Rhizobiaceae</taxon>
        <taxon>Shinella</taxon>
    </lineage>
</organism>
<comment type="caution">
    <text evidence="1">The sequence shown here is derived from an EMBL/GenBank/DDBJ whole genome shotgun (WGS) entry which is preliminary data.</text>
</comment>
<evidence type="ECO:0008006" key="3">
    <source>
        <dbReference type="Google" id="ProtNLM"/>
    </source>
</evidence>
<accession>A0ABQ5ZD36</accession>
<reference evidence="2" key="1">
    <citation type="journal article" date="2019" name="Int. J. Syst. Evol. Microbiol.">
        <title>The Global Catalogue of Microorganisms (GCM) 10K type strain sequencing project: providing services to taxonomists for standard genome sequencing and annotation.</title>
        <authorList>
            <consortium name="The Broad Institute Genomics Platform"/>
            <consortium name="The Broad Institute Genome Sequencing Center for Infectious Disease"/>
            <person name="Wu L."/>
            <person name="Ma J."/>
        </authorList>
    </citation>
    <scope>NUCLEOTIDE SEQUENCE [LARGE SCALE GENOMIC DNA]</scope>
    <source>
        <strain evidence="2">NBRC 102122</strain>
    </source>
</reference>
<dbReference type="EMBL" id="BSOP01000007">
    <property type="protein sequence ID" value="GLR49905.1"/>
    <property type="molecule type" value="Genomic_DNA"/>
</dbReference>
<sequence>MPNAPVPATAGGMPKFNRSQIMKAAWAHYRSAKAYVASNPYLRGSVVRFGDCLKAEWKRAKALVAKARLDAAVVASIDALKAEILTLDCKPFGIRIGAERWALVAELSTLEAA</sequence>
<dbReference type="Proteomes" id="UP001156702">
    <property type="component" value="Unassembled WGS sequence"/>
</dbReference>
<protein>
    <recommendedName>
        <fullName evidence="3">Terminase</fullName>
    </recommendedName>
</protein>